<dbReference type="Gene3D" id="1.20.1070.10">
    <property type="entry name" value="Rhodopsin 7-helix transmembrane proteins"/>
    <property type="match status" value="1"/>
</dbReference>
<dbReference type="SUPFAM" id="SSF81321">
    <property type="entry name" value="Family A G protein-coupled receptor-like"/>
    <property type="match status" value="1"/>
</dbReference>
<dbReference type="PANTHER" id="PTHR23360">
    <property type="entry name" value="G-PROTEIN COUPLED RECEPTORS FAMILY 1 PROFILE DOMAIN-CONTAINING PROTEIN-RELATED"/>
    <property type="match status" value="1"/>
</dbReference>
<keyword evidence="3 5" id="KW-1133">Transmembrane helix</keyword>
<reference evidence="7" key="1">
    <citation type="submission" date="2023-10" db="EMBL/GenBank/DDBJ databases">
        <title>Genome assembly of Pristionchus species.</title>
        <authorList>
            <person name="Yoshida K."/>
            <person name="Sommer R.J."/>
        </authorList>
    </citation>
    <scope>NUCLEOTIDE SEQUENCE</scope>
    <source>
        <strain evidence="7">RS0144</strain>
    </source>
</reference>
<keyword evidence="2 5" id="KW-0812">Transmembrane</keyword>
<dbReference type="SMART" id="SM01381">
    <property type="entry name" value="7TM_GPCR_Srsx"/>
    <property type="match status" value="1"/>
</dbReference>
<sequence>SIGIFMHCAQTGFMATISVDLFISIIFPLRHRIIRTFPYLFSLCLPTLIYGIIVIIIAIIHMDSSIIPLCNPPLALPTIANQVWYFVAFCFGGVTIATYIISFSTIACKNKSRSVKDSKRSSTGIERKAMKSLSVLLVVFIVTR</sequence>
<dbReference type="InterPro" id="IPR019424">
    <property type="entry name" value="7TM_GPCR_Srsx"/>
</dbReference>
<dbReference type="PROSITE" id="PS50262">
    <property type="entry name" value="G_PROTEIN_RECEP_F1_2"/>
    <property type="match status" value="1"/>
</dbReference>
<name>A0AAV5T1Y1_9BILA</name>
<keyword evidence="8" id="KW-1185">Reference proteome</keyword>
<dbReference type="Pfam" id="PF10320">
    <property type="entry name" value="7TM_GPCR_Srsx"/>
    <property type="match status" value="1"/>
</dbReference>
<feature type="non-terminal residue" evidence="7">
    <location>
        <position position="1"/>
    </location>
</feature>
<dbReference type="GO" id="GO:0004930">
    <property type="term" value="F:G protein-coupled receptor activity"/>
    <property type="evidence" value="ECO:0007669"/>
    <property type="project" value="InterPro"/>
</dbReference>
<dbReference type="AlphaFoldDB" id="A0AAV5T1Y1"/>
<evidence type="ECO:0000256" key="5">
    <source>
        <dbReference type="SAM" id="Phobius"/>
    </source>
</evidence>
<dbReference type="GO" id="GO:0016020">
    <property type="term" value="C:membrane"/>
    <property type="evidence" value="ECO:0007669"/>
    <property type="project" value="UniProtKB-SubCell"/>
</dbReference>
<feature type="transmembrane region" description="Helical" evidence="5">
    <location>
        <begin position="82"/>
        <end position="107"/>
    </location>
</feature>
<dbReference type="EMBL" id="BTSX01000003">
    <property type="protein sequence ID" value="GMS89480.1"/>
    <property type="molecule type" value="Genomic_DNA"/>
</dbReference>
<feature type="transmembrane region" description="Helical" evidence="5">
    <location>
        <begin position="12"/>
        <end position="29"/>
    </location>
</feature>
<proteinExistence type="predicted"/>
<evidence type="ECO:0000256" key="4">
    <source>
        <dbReference type="ARBA" id="ARBA00023136"/>
    </source>
</evidence>
<evidence type="ECO:0000256" key="2">
    <source>
        <dbReference type="ARBA" id="ARBA00022692"/>
    </source>
</evidence>
<comment type="caution">
    <text evidence="7">The sequence shown here is derived from an EMBL/GenBank/DDBJ whole genome shotgun (WGS) entry which is preliminary data.</text>
</comment>
<evidence type="ECO:0000313" key="7">
    <source>
        <dbReference type="EMBL" id="GMS89480.1"/>
    </source>
</evidence>
<comment type="subcellular location">
    <subcellularLocation>
        <location evidence="1">Membrane</location>
    </subcellularLocation>
</comment>
<keyword evidence="4 5" id="KW-0472">Membrane</keyword>
<feature type="domain" description="G-protein coupled receptors family 1 profile" evidence="6">
    <location>
        <begin position="1"/>
        <end position="144"/>
    </location>
</feature>
<organism evidence="7 8">
    <name type="scientific">Pristionchus entomophagus</name>
    <dbReference type="NCBI Taxonomy" id="358040"/>
    <lineage>
        <taxon>Eukaryota</taxon>
        <taxon>Metazoa</taxon>
        <taxon>Ecdysozoa</taxon>
        <taxon>Nematoda</taxon>
        <taxon>Chromadorea</taxon>
        <taxon>Rhabditida</taxon>
        <taxon>Rhabditina</taxon>
        <taxon>Diplogasteromorpha</taxon>
        <taxon>Diplogasteroidea</taxon>
        <taxon>Neodiplogasteridae</taxon>
        <taxon>Pristionchus</taxon>
    </lineage>
</organism>
<dbReference type="Proteomes" id="UP001432027">
    <property type="component" value="Unassembled WGS sequence"/>
</dbReference>
<evidence type="ECO:0000256" key="3">
    <source>
        <dbReference type="ARBA" id="ARBA00022989"/>
    </source>
</evidence>
<feature type="transmembrane region" description="Helical" evidence="5">
    <location>
        <begin position="41"/>
        <end position="62"/>
    </location>
</feature>
<dbReference type="InterPro" id="IPR017452">
    <property type="entry name" value="GPCR_Rhodpsn_7TM"/>
</dbReference>
<evidence type="ECO:0000259" key="6">
    <source>
        <dbReference type="PROSITE" id="PS50262"/>
    </source>
</evidence>
<gene>
    <name evidence="7" type="ORF">PENTCL1PPCAC_11655</name>
</gene>
<evidence type="ECO:0000256" key="1">
    <source>
        <dbReference type="ARBA" id="ARBA00004370"/>
    </source>
</evidence>
<feature type="non-terminal residue" evidence="7">
    <location>
        <position position="144"/>
    </location>
</feature>
<dbReference type="InterPro" id="IPR047130">
    <property type="entry name" value="7TM_GPCR_Srsx_nematod"/>
</dbReference>
<accession>A0AAV5T1Y1</accession>
<protein>
    <recommendedName>
        <fullName evidence="6">G-protein coupled receptors family 1 profile domain-containing protein</fullName>
    </recommendedName>
</protein>
<dbReference type="InterPro" id="IPR000276">
    <property type="entry name" value="GPCR_Rhodpsn"/>
</dbReference>
<dbReference type="PANTHER" id="PTHR23360:SF37">
    <property type="entry name" value="G-PROTEIN COUPLED RECEPTORS FAMILY 1 PROFILE DOMAIN-CONTAINING PROTEIN"/>
    <property type="match status" value="1"/>
</dbReference>
<evidence type="ECO:0000313" key="8">
    <source>
        <dbReference type="Proteomes" id="UP001432027"/>
    </source>
</evidence>